<dbReference type="Proteomes" id="UP000285326">
    <property type="component" value="Unassembled WGS sequence"/>
</dbReference>
<organism evidence="2 3">
    <name type="scientific">Golovinomyces cichoracearum</name>
    <dbReference type="NCBI Taxonomy" id="62708"/>
    <lineage>
        <taxon>Eukaryota</taxon>
        <taxon>Fungi</taxon>
        <taxon>Dikarya</taxon>
        <taxon>Ascomycota</taxon>
        <taxon>Pezizomycotina</taxon>
        <taxon>Leotiomycetes</taxon>
        <taxon>Erysiphales</taxon>
        <taxon>Erysiphaceae</taxon>
        <taxon>Golovinomyces</taxon>
    </lineage>
</organism>
<comment type="caution">
    <text evidence="2">The sequence shown here is derived from an EMBL/GenBank/DDBJ whole genome shotgun (WGS) entry which is preliminary data.</text>
</comment>
<sequence>MATLPVENSKRSLQSCPPSAVANKIIPAVPLYYVRKREQFQEERAKALREVKDSAPAKTTAVKEVENFQTKTTLSQPTKNTVPQADLNQSMDVLESVPLATHLSKSEKVHGNAELSQSTESSLKLLNEKEKLKKNEKGIHGDVIDSKHEKNKADHESSDPTSPVHPQVNRVNSALITPSTQQPSATDYTLHNGGIVVCDNSESSKSSPAPPLSASHPIPSFNYEQPATGRYITYQSNCSYSYNLSKDYSHVGHLTPYPRQACANGYVDPTSLNEGGLILPVGPLDHSPLLNLSEARQIYDTTTPHGFRGSQSSAYDLGHNKPFETQSSCSINIDERNGQSNDQQKLHKSYPANLNHAQYPPQLPIIRNHVPQIDMFDGLIEYLSSQFANPTFADYTLELRFADQTSRIHIPGHSLIFSRSITLRDLMLELRSGKNGAISNTIIIESDDRFICTDGFFMALRRLYGNPLLDFGSMISNGSTRQHQRYTGTVNADRFNLALGYAASGHLLKMDVIVNRGCEIAGLNLHWTNLERALDFALDGGLEPQWRVQNWNPGIFRATYGPCVNMIIVKVIEFVCHNFPANFQLNTTVSEAAFDLRLPKILDQQSSSKNYRLSQIKFGDHLTEGSKQLRIHQSPTVILSRILISLPWELLRSIFESSRLGDNLRSPILRHQILSSVVLERETRRIKVFESHVPNSERTKNQRWGVVGWKEEVKEFCRDEKYPKLIRTWVDFNTPES</sequence>
<feature type="region of interest" description="Disordered" evidence="1">
    <location>
        <begin position="131"/>
        <end position="167"/>
    </location>
</feature>
<proteinExistence type="predicted"/>
<accession>A0A420IDD5</accession>
<evidence type="ECO:0000256" key="1">
    <source>
        <dbReference type="SAM" id="MobiDB-lite"/>
    </source>
</evidence>
<gene>
    <name evidence="2" type="ORF">GcM1_247030</name>
</gene>
<evidence type="ECO:0000313" key="2">
    <source>
        <dbReference type="EMBL" id="RKF72541.1"/>
    </source>
</evidence>
<protein>
    <submittedName>
        <fullName evidence="2">Uncharacterized protein</fullName>
    </submittedName>
</protein>
<reference evidence="2 3" key="1">
    <citation type="journal article" date="2018" name="BMC Genomics">
        <title>Comparative genome analyses reveal sequence features reflecting distinct modes of host-adaptation between dicot and monocot powdery mildew.</title>
        <authorList>
            <person name="Wu Y."/>
            <person name="Ma X."/>
            <person name="Pan Z."/>
            <person name="Kale S.D."/>
            <person name="Song Y."/>
            <person name="King H."/>
            <person name="Zhang Q."/>
            <person name="Presley C."/>
            <person name="Deng X."/>
            <person name="Wei C.I."/>
            <person name="Xiao S."/>
        </authorList>
    </citation>
    <scope>NUCLEOTIDE SEQUENCE [LARGE SCALE GENOMIC DNA]</scope>
    <source>
        <strain evidence="2">UMSG1</strain>
    </source>
</reference>
<name>A0A420IDD5_9PEZI</name>
<evidence type="ECO:0000313" key="3">
    <source>
        <dbReference type="Proteomes" id="UP000285326"/>
    </source>
</evidence>
<dbReference type="AlphaFoldDB" id="A0A420IDD5"/>
<dbReference type="EMBL" id="MCBS01024784">
    <property type="protein sequence ID" value="RKF72541.1"/>
    <property type="molecule type" value="Genomic_DNA"/>
</dbReference>
<feature type="compositionally biased region" description="Basic and acidic residues" evidence="1">
    <location>
        <begin position="131"/>
        <end position="158"/>
    </location>
</feature>